<keyword evidence="11" id="KW-1133">Transmembrane helix</keyword>
<protein>
    <submittedName>
        <fullName evidence="12">Cytochrome P450</fullName>
    </submittedName>
</protein>
<comment type="cofactor">
    <cofactor evidence="1 9">
        <name>heme</name>
        <dbReference type="ChEBI" id="CHEBI:30413"/>
    </cofactor>
</comment>
<evidence type="ECO:0000256" key="7">
    <source>
        <dbReference type="ARBA" id="ARBA00023004"/>
    </source>
</evidence>
<evidence type="ECO:0000256" key="9">
    <source>
        <dbReference type="PIRSR" id="PIRSR602401-1"/>
    </source>
</evidence>
<evidence type="ECO:0000313" key="13">
    <source>
        <dbReference type="Proteomes" id="UP001218218"/>
    </source>
</evidence>
<keyword evidence="11" id="KW-0812">Transmembrane</keyword>
<keyword evidence="7 9" id="KW-0408">Iron</keyword>
<comment type="caution">
    <text evidence="12">The sequence shown here is derived from an EMBL/GenBank/DDBJ whole genome shotgun (WGS) entry which is preliminary data.</text>
</comment>
<dbReference type="Proteomes" id="UP001218218">
    <property type="component" value="Unassembled WGS sequence"/>
</dbReference>
<comment type="similarity">
    <text evidence="3 10">Belongs to the cytochrome P450 family.</text>
</comment>
<dbReference type="InterPro" id="IPR002401">
    <property type="entry name" value="Cyt_P450_E_grp-I"/>
</dbReference>
<dbReference type="InterPro" id="IPR050364">
    <property type="entry name" value="Cytochrome_P450_fung"/>
</dbReference>
<dbReference type="AlphaFoldDB" id="A0AAD7A5B2"/>
<accession>A0AAD7A5B2</accession>
<dbReference type="GO" id="GO:0004497">
    <property type="term" value="F:monooxygenase activity"/>
    <property type="evidence" value="ECO:0007669"/>
    <property type="project" value="UniProtKB-KW"/>
</dbReference>
<evidence type="ECO:0000256" key="3">
    <source>
        <dbReference type="ARBA" id="ARBA00010617"/>
    </source>
</evidence>
<proteinExistence type="inferred from homology"/>
<keyword evidence="8 10" id="KW-0503">Monooxygenase</keyword>
<keyword evidence="5 9" id="KW-0479">Metal-binding</keyword>
<gene>
    <name evidence="12" type="ORF">DFH08DRAFT_863156</name>
</gene>
<evidence type="ECO:0000256" key="2">
    <source>
        <dbReference type="ARBA" id="ARBA00005179"/>
    </source>
</evidence>
<dbReference type="InterPro" id="IPR017972">
    <property type="entry name" value="Cyt_P450_CS"/>
</dbReference>
<evidence type="ECO:0000256" key="8">
    <source>
        <dbReference type="ARBA" id="ARBA00023033"/>
    </source>
</evidence>
<keyword evidence="4 9" id="KW-0349">Heme</keyword>
<dbReference type="PRINTS" id="PR00385">
    <property type="entry name" value="P450"/>
</dbReference>
<evidence type="ECO:0000313" key="12">
    <source>
        <dbReference type="EMBL" id="KAJ7349817.1"/>
    </source>
</evidence>
<feature type="binding site" description="axial binding residue" evidence="9">
    <location>
        <position position="458"/>
    </location>
    <ligand>
        <name>heme</name>
        <dbReference type="ChEBI" id="CHEBI:30413"/>
    </ligand>
    <ligandPart>
        <name>Fe</name>
        <dbReference type="ChEBI" id="CHEBI:18248"/>
    </ligandPart>
</feature>
<reference evidence="12" key="1">
    <citation type="submission" date="2023-03" db="EMBL/GenBank/DDBJ databases">
        <title>Massive genome expansion in bonnet fungi (Mycena s.s.) driven by repeated elements and novel gene families across ecological guilds.</title>
        <authorList>
            <consortium name="Lawrence Berkeley National Laboratory"/>
            <person name="Harder C.B."/>
            <person name="Miyauchi S."/>
            <person name="Viragh M."/>
            <person name="Kuo A."/>
            <person name="Thoen E."/>
            <person name="Andreopoulos B."/>
            <person name="Lu D."/>
            <person name="Skrede I."/>
            <person name="Drula E."/>
            <person name="Henrissat B."/>
            <person name="Morin E."/>
            <person name="Kohler A."/>
            <person name="Barry K."/>
            <person name="LaButti K."/>
            <person name="Morin E."/>
            <person name="Salamov A."/>
            <person name="Lipzen A."/>
            <person name="Mereny Z."/>
            <person name="Hegedus B."/>
            <person name="Baldrian P."/>
            <person name="Stursova M."/>
            <person name="Weitz H."/>
            <person name="Taylor A."/>
            <person name="Grigoriev I.V."/>
            <person name="Nagy L.G."/>
            <person name="Martin F."/>
            <person name="Kauserud H."/>
        </authorList>
    </citation>
    <scope>NUCLEOTIDE SEQUENCE</scope>
    <source>
        <strain evidence="12">CBHHK002</strain>
    </source>
</reference>
<evidence type="ECO:0000256" key="11">
    <source>
        <dbReference type="SAM" id="Phobius"/>
    </source>
</evidence>
<dbReference type="GO" id="GO:0005506">
    <property type="term" value="F:iron ion binding"/>
    <property type="evidence" value="ECO:0007669"/>
    <property type="project" value="InterPro"/>
</dbReference>
<dbReference type="GO" id="GO:0020037">
    <property type="term" value="F:heme binding"/>
    <property type="evidence" value="ECO:0007669"/>
    <property type="project" value="InterPro"/>
</dbReference>
<evidence type="ECO:0000256" key="10">
    <source>
        <dbReference type="RuleBase" id="RU000461"/>
    </source>
</evidence>
<dbReference type="PROSITE" id="PS00086">
    <property type="entry name" value="CYTOCHROME_P450"/>
    <property type="match status" value="1"/>
</dbReference>
<comment type="pathway">
    <text evidence="2">Secondary metabolite biosynthesis.</text>
</comment>
<organism evidence="12 13">
    <name type="scientific">Mycena albidolilacea</name>
    <dbReference type="NCBI Taxonomy" id="1033008"/>
    <lineage>
        <taxon>Eukaryota</taxon>
        <taxon>Fungi</taxon>
        <taxon>Dikarya</taxon>
        <taxon>Basidiomycota</taxon>
        <taxon>Agaricomycotina</taxon>
        <taxon>Agaricomycetes</taxon>
        <taxon>Agaricomycetidae</taxon>
        <taxon>Agaricales</taxon>
        <taxon>Marasmiineae</taxon>
        <taxon>Mycenaceae</taxon>
        <taxon>Mycena</taxon>
    </lineage>
</organism>
<dbReference type="CDD" id="cd11065">
    <property type="entry name" value="CYP64-like"/>
    <property type="match status" value="1"/>
</dbReference>
<dbReference type="EMBL" id="JARIHO010000015">
    <property type="protein sequence ID" value="KAJ7349817.1"/>
    <property type="molecule type" value="Genomic_DNA"/>
</dbReference>
<keyword evidence="13" id="KW-1185">Reference proteome</keyword>
<dbReference type="Pfam" id="PF00067">
    <property type="entry name" value="p450"/>
    <property type="match status" value="1"/>
</dbReference>
<dbReference type="PRINTS" id="PR00463">
    <property type="entry name" value="EP450I"/>
</dbReference>
<sequence length="528" mass="59929">MSLRGICGSLFHFATKLSAGAIFRAAAIATGLLVTPLIFRKNLVSKNGLPIPSGPWLRYAFLRKYPERALHAWAKIYGPLFSIWMGNQLFVVISDSRIARDLLVTQGAIFSGRKKYFMKSETILAERAITGSTYNDKWRQHRRIAMQFLTQKAVRDYAEVLDYEASILVRSLARAAAQGTVSVDPSSYVGRYALNNMLTISYGTRTDSSSDPFVNKAMVLAMEFMDLTGPWSNAIDFVPLLQWIPSKMRTRGRNLNKAMIDVYGAMYLNVKHRVTRGDAVPDCLVKTLIDTAEKEKLDWEDTCMLAAAFTLGGVHSISGMIQWFIALLPSHPEIQARAHEELDRVVGRDQPPRAEDEARLPYVRAVIKELQRVHPPFWMGTPHYSTEDYEYNGMFIPKDTVVILNCYTLHHNEERYPDSHTFNPDRYMDDHLSCAESAKLGNPMERDHWAFGAGRRFCPGVVMAEQELWLAISRILWAFTVHSLPSEPISLQEYEGRSGRTPLPFKVRFTPRHDRVGKFLDGVSEITL</sequence>
<name>A0AAD7A5B2_9AGAR</name>
<evidence type="ECO:0000256" key="5">
    <source>
        <dbReference type="ARBA" id="ARBA00022723"/>
    </source>
</evidence>
<dbReference type="SUPFAM" id="SSF48264">
    <property type="entry name" value="Cytochrome P450"/>
    <property type="match status" value="1"/>
</dbReference>
<dbReference type="GO" id="GO:0016705">
    <property type="term" value="F:oxidoreductase activity, acting on paired donors, with incorporation or reduction of molecular oxygen"/>
    <property type="evidence" value="ECO:0007669"/>
    <property type="project" value="InterPro"/>
</dbReference>
<keyword evidence="6 10" id="KW-0560">Oxidoreductase</keyword>
<keyword evidence="11" id="KW-0472">Membrane</keyword>
<dbReference type="InterPro" id="IPR001128">
    <property type="entry name" value="Cyt_P450"/>
</dbReference>
<dbReference type="Gene3D" id="1.10.630.10">
    <property type="entry name" value="Cytochrome P450"/>
    <property type="match status" value="1"/>
</dbReference>
<dbReference type="PANTHER" id="PTHR46300">
    <property type="entry name" value="P450, PUTATIVE (EUROFUNG)-RELATED-RELATED"/>
    <property type="match status" value="1"/>
</dbReference>
<dbReference type="InterPro" id="IPR036396">
    <property type="entry name" value="Cyt_P450_sf"/>
</dbReference>
<dbReference type="PANTHER" id="PTHR46300:SF11">
    <property type="entry name" value="OXIDOREDUCTASE, PUTATIVE-RELATED"/>
    <property type="match status" value="1"/>
</dbReference>
<evidence type="ECO:0000256" key="4">
    <source>
        <dbReference type="ARBA" id="ARBA00022617"/>
    </source>
</evidence>
<evidence type="ECO:0000256" key="1">
    <source>
        <dbReference type="ARBA" id="ARBA00001971"/>
    </source>
</evidence>
<evidence type="ECO:0000256" key="6">
    <source>
        <dbReference type="ARBA" id="ARBA00023002"/>
    </source>
</evidence>
<feature type="transmembrane region" description="Helical" evidence="11">
    <location>
        <begin position="21"/>
        <end position="39"/>
    </location>
</feature>